<dbReference type="InterPro" id="IPR004869">
    <property type="entry name" value="MMPL_dom"/>
</dbReference>
<feature type="transmembrane region" description="Helical" evidence="7">
    <location>
        <begin position="352"/>
        <end position="372"/>
    </location>
</feature>
<evidence type="ECO:0000256" key="6">
    <source>
        <dbReference type="SAM" id="MobiDB-lite"/>
    </source>
</evidence>
<feature type="region of interest" description="Disordered" evidence="6">
    <location>
        <begin position="790"/>
        <end position="812"/>
    </location>
</feature>
<feature type="domain" description="SSD" evidence="8">
    <location>
        <begin position="252"/>
        <end position="374"/>
    </location>
</feature>
<evidence type="ECO:0000256" key="3">
    <source>
        <dbReference type="ARBA" id="ARBA00022692"/>
    </source>
</evidence>
<evidence type="ECO:0000256" key="4">
    <source>
        <dbReference type="ARBA" id="ARBA00022989"/>
    </source>
</evidence>
<feature type="domain" description="SSD" evidence="8">
    <location>
        <begin position="638"/>
        <end position="765"/>
    </location>
</feature>
<feature type="transmembrane region" description="Helical" evidence="7">
    <location>
        <begin position="224"/>
        <end position="242"/>
    </location>
</feature>
<dbReference type="RefSeq" id="WP_075010676.1">
    <property type="nucleotide sequence ID" value="NZ_FOAP01000027.1"/>
</dbReference>
<dbReference type="OrthoDB" id="9794724at2"/>
<keyword evidence="3 7" id="KW-0812">Transmembrane</keyword>
<dbReference type="PROSITE" id="PS50156">
    <property type="entry name" value="SSD"/>
    <property type="match status" value="2"/>
</dbReference>
<reference evidence="10" key="1">
    <citation type="submission" date="2016-10" db="EMBL/GenBank/DDBJ databases">
        <authorList>
            <person name="Varghese N."/>
            <person name="Submissions S."/>
        </authorList>
    </citation>
    <scope>NUCLEOTIDE SEQUENCE [LARGE SCALE GENOMIC DNA]</scope>
    <source>
        <strain evidence="10">DSM 17044</strain>
    </source>
</reference>
<dbReference type="GO" id="GO:0022857">
    <property type="term" value="F:transmembrane transporter activity"/>
    <property type="evidence" value="ECO:0007669"/>
    <property type="project" value="InterPro"/>
</dbReference>
<gene>
    <name evidence="9" type="ORF">SAMN05444354_12765</name>
</gene>
<evidence type="ECO:0000256" key="1">
    <source>
        <dbReference type="ARBA" id="ARBA00004651"/>
    </source>
</evidence>
<evidence type="ECO:0000313" key="10">
    <source>
        <dbReference type="Proteomes" id="UP000182719"/>
    </source>
</evidence>
<feature type="transmembrane region" description="Helical" evidence="7">
    <location>
        <begin position="740"/>
        <end position="763"/>
    </location>
</feature>
<feature type="transmembrane region" description="Helical" evidence="7">
    <location>
        <begin position="617"/>
        <end position="644"/>
    </location>
</feature>
<protein>
    <submittedName>
        <fullName evidence="9">Predicted exporter protein, RND superfamily</fullName>
    </submittedName>
</protein>
<keyword evidence="4 7" id="KW-1133">Transmembrane helix</keyword>
<feature type="transmembrane region" description="Helical" evidence="7">
    <location>
        <begin position="320"/>
        <end position="340"/>
    </location>
</feature>
<keyword evidence="2" id="KW-1003">Cell membrane</keyword>
<evidence type="ECO:0000259" key="8">
    <source>
        <dbReference type="PROSITE" id="PS50156"/>
    </source>
</evidence>
<feature type="transmembrane region" description="Helical" evidence="7">
    <location>
        <begin position="248"/>
        <end position="268"/>
    </location>
</feature>
<evidence type="ECO:0000256" key="5">
    <source>
        <dbReference type="ARBA" id="ARBA00023136"/>
    </source>
</evidence>
<feature type="transmembrane region" description="Helical" evidence="7">
    <location>
        <begin position="656"/>
        <end position="679"/>
    </location>
</feature>
<feature type="compositionally biased region" description="Basic and acidic residues" evidence="6">
    <location>
        <begin position="798"/>
        <end position="812"/>
    </location>
</feature>
<proteinExistence type="predicted"/>
<dbReference type="Gene3D" id="1.20.1640.10">
    <property type="entry name" value="Multidrug efflux transporter AcrB transmembrane domain"/>
    <property type="match status" value="2"/>
</dbReference>
<dbReference type="InterPro" id="IPR000731">
    <property type="entry name" value="SSD"/>
</dbReference>
<dbReference type="PRINTS" id="PR00702">
    <property type="entry name" value="ACRIFLAVINRP"/>
</dbReference>
<organism evidence="9 10">
    <name type="scientific">Stigmatella aurantiaca</name>
    <dbReference type="NCBI Taxonomy" id="41"/>
    <lineage>
        <taxon>Bacteria</taxon>
        <taxon>Pseudomonadati</taxon>
        <taxon>Myxococcota</taxon>
        <taxon>Myxococcia</taxon>
        <taxon>Myxococcales</taxon>
        <taxon>Cystobacterineae</taxon>
        <taxon>Archangiaceae</taxon>
        <taxon>Stigmatella</taxon>
    </lineage>
</organism>
<keyword evidence="10" id="KW-1185">Reference proteome</keyword>
<comment type="subcellular location">
    <subcellularLocation>
        <location evidence="1">Cell membrane</location>
        <topology evidence="1">Multi-pass membrane protein</topology>
    </subcellularLocation>
</comment>
<feature type="transmembrane region" description="Helical" evidence="7">
    <location>
        <begin position="275"/>
        <end position="300"/>
    </location>
</feature>
<evidence type="ECO:0000256" key="7">
    <source>
        <dbReference type="SAM" id="Phobius"/>
    </source>
</evidence>
<dbReference type="InterPro" id="IPR050545">
    <property type="entry name" value="Mycobact_MmpL"/>
</dbReference>
<dbReference type="EMBL" id="FOAP01000027">
    <property type="protein sequence ID" value="SEM98034.1"/>
    <property type="molecule type" value="Genomic_DNA"/>
</dbReference>
<feature type="transmembrane region" description="Helical" evidence="7">
    <location>
        <begin position="409"/>
        <end position="427"/>
    </location>
</feature>
<dbReference type="AlphaFoldDB" id="A0A1H8CUB0"/>
<sequence length="812" mass="88828">MISRLLDQFFAWYADVFLRRRYVFLAAMLVGVATLAAFVPKLRFDNSPESFFLREDKTLERYQHFQALFGTDEYALIVFERKEPWTQEFIEQLRTLTDRLAKVPDVLEATSIANVRHVVGEDDQLIVEDFIPLEMKEPAELEARRKAAQEHPYYRDMFVSADGTSLGLVLKTQIHAGEIDYKIEMTKRFRALLAEEPYRAWGARVVGSPVLDADVREIMSRESGTFCVLVLLLMSAVFYIVFRSWLAVVLPITVALLSVVCALGLMGLTGMPFTLVSAIIPSFLISTGVGPSIFLLSAFFNTVNEGRSPREAVAEALRHSASSSVLSMVTTAAGLFAFSVSKIRPIEELGRTMGTALGISFCITLILVPFVLAGRKHIAASAKRKDMLEGRVQGLRTWAEMVMRHRRKIIVIFSLFVATALSGALRLRSDYHYLGVFKTSTPLRQDYDYVERAMKASTSIEVLIDTGKPDGVKNPALLQAMLGLERTVAERFASMGAKPYSVADLTSEINQALSNGNPEAYTIPATANAVAENLLLYQLSGDDELTSLVSSDFRYARIRIAVANRPDQENQAVFAVIQEYTGKHLGAAVGSPKVEVTGLIHLWAAIDSYLAQTELEALLITVLAVALVMIAVFRSVLLGLLVAALNASAVLGTLGLMGYLGIWLDPYTILIASFALGILDDDSIHIVRDIQRQYAQTGDLRVAIVNASSSAGQGIFYLSAALACGFATYAFSTVASLSKFGLLIAFTVVLGAVTEFIFAPAVLKAVGEPLFRRSRLPAHAPPGAALAEVKSVPGLSGTHEDTSSDFRKEASK</sequence>
<dbReference type="GO" id="GO:0005886">
    <property type="term" value="C:plasma membrane"/>
    <property type="evidence" value="ECO:0007669"/>
    <property type="project" value="UniProtKB-SubCell"/>
</dbReference>
<dbReference type="PANTHER" id="PTHR33406">
    <property type="entry name" value="MEMBRANE PROTEIN MJ1562-RELATED"/>
    <property type="match status" value="1"/>
</dbReference>
<feature type="transmembrane region" description="Helical" evidence="7">
    <location>
        <begin position="715"/>
        <end position="734"/>
    </location>
</feature>
<dbReference type="PANTHER" id="PTHR33406:SF13">
    <property type="entry name" value="MEMBRANE PROTEIN YDFJ"/>
    <property type="match status" value="1"/>
</dbReference>
<evidence type="ECO:0000313" key="9">
    <source>
        <dbReference type="EMBL" id="SEM98034.1"/>
    </source>
</evidence>
<dbReference type="Proteomes" id="UP000182719">
    <property type="component" value="Unassembled WGS sequence"/>
</dbReference>
<dbReference type="InterPro" id="IPR001036">
    <property type="entry name" value="Acrflvin-R"/>
</dbReference>
<keyword evidence="5 7" id="KW-0472">Membrane</keyword>
<name>A0A1H8CUB0_STIAU</name>
<dbReference type="Pfam" id="PF03176">
    <property type="entry name" value="MMPL"/>
    <property type="match status" value="2"/>
</dbReference>
<feature type="transmembrane region" description="Helical" evidence="7">
    <location>
        <begin position="22"/>
        <end position="39"/>
    </location>
</feature>
<accession>A0A1H8CUB0</accession>
<evidence type="ECO:0000256" key="2">
    <source>
        <dbReference type="ARBA" id="ARBA00022475"/>
    </source>
</evidence>
<dbReference type="SUPFAM" id="SSF82866">
    <property type="entry name" value="Multidrug efflux transporter AcrB transmembrane domain"/>
    <property type="match status" value="2"/>
</dbReference>